<feature type="transmembrane region" description="Helical" evidence="4">
    <location>
        <begin position="1038"/>
        <end position="1058"/>
    </location>
</feature>
<dbReference type="Proteomes" id="UP000293865">
    <property type="component" value="Unassembled WGS sequence"/>
</dbReference>
<accession>A0A4Q2L0H4</accession>
<feature type="active site" description="Proton acceptor" evidence="2">
    <location>
        <position position="336"/>
    </location>
</feature>
<dbReference type="GO" id="GO:0016042">
    <property type="term" value="P:lipid catabolic process"/>
    <property type="evidence" value="ECO:0007669"/>
    <property type="project" value="UniProtKB-UniRule"/>
</dbReference>
<dbReference type="InterPro" id="IPR024282">
    <property type="entry name" value="DUF3376"/>
</dbReference>
<keyword evidence="4" id="KW-1133">Transmembrane helix</keyword>
<dbReference type="InterPro" id="IPR002641">
    <property type="entry name" value="PNPLA_dom"/>
</dbReference>
<dbReference type="Gene3D" id="3.40.1090.10">
    <property type="entry name" value="Cytosolic phospholipase A2 catalytic domain"/>
    <property type="match status" value="1"/>
</dbReference>
<feature type="region of interest" description="Disordered" evidence="3">
    <location>
        <begin position="1"/>
        <end position="26"/>
    </location>
</feature>
<proteinExistence type="predicted"/>
<organism evidence="6 7">
    <name type="scientific">Agromyces albus</name>
    <dbReference type="NCBI Taxonomy" id="205332"/>
    <lineage>
        <taxon>Bacteria</taxon>
        <taxon>Bacillati</taxon>
        <taxon>Actinomycetota</taxon>
        <taxon>Actinomycetes</taxon>
        <taxon>Micrococcales</taxon>
        <taxon>Microbacteriaceae</taxon>
        <taxon>Agromyces</taxon>
    </lineage>
</organism>
<keyword evidence="7" id="KW-1185">Reference proteome</keyword>
<dbReference type="OrthoDB" id="8728704at2"/>
<evidence type="ECO:0000313" key="6">
    <source>
        <dbReference type="EMBL" id="RXZ69712.1"/>
    </source>
</evidence>
<dbReference type="EMBL" id="SDPN01000019">
    <property type="protein sequence ID" value="RXZ69712.1"/>
    <property type="molecule type" value="Genomic_DNA"/>
</dbReference>
<keyword evidence="2" id="KW-0442">Lipid degradation</keyword>
<feature type="compositionally biased region" description="Low complexity" evidence="3">
    <location>
        <begin position="828"/>
        <end position="839"/>
    </location>
</feature>
<evidence type="ECO:0000256" key="1">
    <source>
        <dbReference type="ARBA" id="ARBA00023098"/>
    </source>
</evidence>
<feature type="domain" description="PNPLA" evidence="5">
    <location>
        <begin position="64"/>
        <end position="349"/>
    </location>
</feature>
<keyword evidence="2" id="KW-0378">Hydrolase</keyword>
<feature type="transmembrane region" description="Helical" evidence="4">
    <location>
        <begin position="934"/>
        <end position="953"/>
    </location>
</feature>
<dbReference type="AlphaFoldDB" id="A0A4Q2L0H4"/>
<evidence type="ECO:0000256" key="3">
    <source>
        <dbReference type="SAM" id="MobiDB-lite"/>
    </source>
</evidence>
<gene>
    <name evidence="6" type="ORF">ESP51_11380</name>
</gene>
<feature type="short sequence motif" description="GXSXG" evidence="2">
    <location>
        <begin position="140"/>
        <end position="144"/>
    </location>
</feature>
<reference evidence="6 7" key="1">
    <citation type="submission" date="2019-01" db="EMBL/GenBank/DDBJ databases">
        <title>Agromyces.</title>
        <authorList>
            <person name="Li J."/>
        </authorList>
    </citation>
    <scope>NUCLEOTIDE SEQUENCE [LARGE SCALE GENOMIC DNA]</scope>
    <source>
        <strain evidence="6 7">DSM 15934</strain>
    </source>
</reference>
<dbReference type="Pfam" id="PF11856">
    <property type="entry name" value="DUF3376"/>
    <property type="match status" value="1"/>
</dbReference>
<feature type="transmembrane region" description="Helical" evidence="4">
    <location>
        <begin position="1070"/>
        <end position="1094"/>
    </location>
</feature>
<keyword evidence="4" id="KW-0472">Membrane</keyword>
<feature type="active site" description="Nucleophile" evidence="2">
    <location>
        <position position="142"/>
    </location>
</feature>
<protein>
    <submittedName>
        <fullName evidence="6">DUF3376 domain-containing protein</fullName>
    </submittedName>
</protein>
<name>A0A4Q2L0H4_9MICO</name>
<feature type="transmembrane region" description="Helical" evidence="4">
    <location>
        <begin position="1171"/>
        <end position="1191"/>
    </location>
</feature>
<evidence type="ECO:0000256" key="2">
    <source>
        <dbReference type="PROSITE-ProRule" id="PRU01161"/>
    </source>
</evidence>
<dbReference type="Pfam" id="PF01734">
    <property type="entry name" value="Patatin"/>
    <property type="match status" value="1"/>
</dbReference>
<evidence type="ECO:0000256" key="4">
    <source>
        <dbReference type="SAM" id="Phobius"/>
    </source>
</evidence>
<comment type="caution">
    <text evidence="6">The sequence shown here is derived from an EMBL/GenBank/DDBJ whole genome shotgun (WGS) entry which is preliminary data.</text>
</comment>
<keyword evidence="1 2" id="KW-0443">Lipid metabolism</keyword>
<feature type="transmembrane region" description="Helical" evidence="4">
    <location>
        <begin position="1139"/>
        <end position="1159"/>
    </location>
</feature>
<feature type="transmembrane region" description="Helical" evidence="4">
    <location>
        <begin position="959"/>
        <end position="981"/>
    </location>
</feature>
<keyword evidence="4" id="KW-0812">Transmembrane</keyword>
<feature type="transmembrane region" description="Helical" evidence="4">
    <location>
        <begin position="1106"/>
        <end position="1127"/>
    </location>
</feature>
<sequence length="1213" mass="131881">MPDRGVPMPRTDTAGSVPADDVRATPAPPRSIRLITVSADQRLDDVVRAHDATPASGRTLRVALAMRGGVSLAVWIGGAVAELDLLRRIRLYDHGDETLAFVLMTAKSPLTPPVLERIKVYARLMDAARYDRVEFDLLAGASAGGLNAVVYSVAQRAGTGLDSLLDTWSEVGGFWGLLHPPGSRGIRALMQGEAYFRARTHEKLSTLYETTDRHPDLVSEYTSVDLSATVIDASDEFEEDVNEGRGHFRFVGSDDHALDNLIPRRHSFDYPGKAHDDDVHLGHLALAARSTSSLPGGFEPAEIDSTVGRAGVEPRDMRFAFGVHRTAPLTPYRIVDGAVFDNVPIERALRAAKLRRSDRLADRAMIFLDPEPDAPLGGTAPWDPNANRFFRAIGAMLSRQFRRESVAREAAELQRFNAARLIESGRRESAASLIATAPWDAEVRVARRRAYLRSLGTTLADHLAEAVSLPSAWQLQSSLSERRRYLPIDRVSLAGLPAHAVARFERASAENSQAASRSVLALADAANCVLSWARALEAVPETPDSRRHLALTEVREPAYAALADATRSRDALTALVLDRTQSLAERRAVPRGEDFDDWLDAWFAASDAIDTDAHWRALDAAISRLAIATKKLDRTIRYYDHATRRTWTESPWSALGRVPTLYAVDLPPVMNAGGIPAALSSIRYWSIGVDEEPDRPASFATLVADRKYAVLQKLMRTSTLKPDDVAERLNAAADHVVLDRQAKLAGYGFGNFLGFLAREWRVNDWWWGRLDASAGIVRFLTATVTGAPDPARDVRVVQDAVLEESDDPRHVEAHVSALEAEATGPDTSSSSHAPAASAHPAAGRWATPAAVADHRAALEAARARRRLRLRAGTDTIWNLDPGYRFAIASRAVRLIDRVAVSPVSRVIAIGAGAVLAALRPILVALPTLIDPPRLALIAGFVAAAAWLTSWKAVPQEIAWVPFGIAMAICGVLLALLVTGVVQARLRWSAVRRASDGELADLVGHAALRAWRPTLLYGVVAILSLFPLAFSIYQSNTLMTVLCLGVSGALVATTSRAATSVRRTDVPGRRLRVWLMLGTFAVLGGLLPLTQFLVGQTSGLLDPGPEWFLPILVVSGSAVAIVLTYDWLPITGTPLSVSRGVNWLTITIASALGGWAAWFLVNQLDARLEPLLQHTLEAAAFVVAWANIVWWLPEARAAEAEIDERDRVVRAPLD</sequence>
<feature type="transmembrane region" description="Helical" evidence="4">
    <location>
        <begin position="1014"/>
        <end position="1032"/>
    </location>
</feature>
<dbReference type="SUPFAM" id="SSF82866">
    <property type="entry name" value="Multidrug efflux transporter AcrB transmembrane domain"/>
    <property type="match status" value="1"/>
</dbReference>
<dbReference type="PROSITE" id="PS51635">
    <property type="entry name" value="PNPLA"/>
    <property type="match status" value="1"/>
</dbReference>
<dbReference type="SUPFAM" id="SSF52151">
    <property type="entry name" value="FabD/lysophospholipase-like"/>
    <property type="match status" value="1"/>
</dbReference>
<evidence type="ECO:0000313" key="7">
    <source>
        <dbReference type="Proteomes" id="UP000293865"/>
    </source>
</evidence>
<feature type="short sequence motif" description="DGA/G" evidence="2">
    <location>
        <begin position="336"/>
        <end position="338"/>
    </location>
</feature>
<evidence type="ECO:0000259" key="5">
    <source>
        <dbReference type="PROSITE" id="PS51635"/>
    </source>
</evidence>
<feature type="transmembrane region" description="Helical" evidence="4">
    <location>
        <begin position="903"/>
        <end position="922"/>
    </location>
</feature>
<feature type="region of interest" description="Disordered" evidence="3">
    <location>
        <begin position="820"/>
        <end position="839"/>
    </location>
</feature>
<comment type="caution">
    <text evidence="2">Lacks conserved residue(s) required for the propagation of feature annotation.</text>
</comment>
<dbReference type="GO" id="GO:0016787">
    <property type="term" value="F:hydrolase activity"/>
    <property type="evidence" value="ECO:0007669"/>
    <property type="project" value="UniProtKB-UniRule"/>
</dbReference>
<dbReference type="InterPro" id="IPR016035">
    <property type="entry name" value="Acyl_Trfase/lysoPLipase"/>
</dbReference>